<feature type="region of interest" description="Disordered" evidence="1">
    <location>
        <begin position="68"/>
        <end position="332"/>
    </location>
</feature>
<feature type="compositionally biased region" description="Polar residues" evidence="1">
    <location>
        <begin position="216"/>
        <end position="225"/>
    </location>
</feature>
<evidence type="ECO:0000313" key="3">
    <source>
        <dbReference type="Proteomes" id="UP000001357"/>
    </source>
</evidence>
<evidence type="ECO:0000313" key="2">
    <source>
        <dbReference type="EMBL" id="EDQ92453.1"/>
    </source>
</evidence>
<dbReference type="InParanoid" id="A9UPN4"/>
<proteinExistence type="predicted"/>
<accession>A9UPN4</accession>
<evidence type="ECO:0000256" key="1">
    <source>
        <dbReference type="SAM" id="MobiDB-lite"/>
    </source>
</evidence>
<feature type="compositionally biased region" description="Polar residues" evidence="1">
    <location>
        <begin position="312"/>
        <end position="324"/>
    </location>
</feature>
<feature type="compositionally biased region" description="Polar residues" evidence="1">
    <location>
        <begin position="111"/>
        <end position="122"/>
    </location>
</feature>
<dbReference type="AlphaFoldDB" id="A9UPN4"/>
<dbReference type="EMBL" id="CH991543">
    <property type="protein sequence ID" value="EDQ92453.1"/>
    <property type="molecule type" value="Genomic_DNA"/>
</dbReference>
<dbReference type="RefSeq" id="XP_001742215.1">
    <property type="nucleotide sequence ID" value="XM_001742163.1"/>
</dbReference>
<organism evidence="2 3">
    <name type="scientific">Monosiga brevicollis</name>
    <name type="common">Choanoflagellate</name>
    <dbReference type="NCBI Taxonomy" id="81824"/>
    <lineage>
        <taxon>Eukaryota</taxon>
        <taxon>Choanoflagellata</taxon>
        <taxon>Craspedida</taxon>
        <taxon>Salpingoecidae</taxon>
        <taxon>Monosiga</taxon>
    </lineage>
</organism>
<dbReference type="GeneID" id="5887831"/>
<sequence>MAAAQAEEGEEEVWRYSDAWMTPEQESAVVAAVQAMEEAANSPNPFQESMLPDASQDAFNLHLLADSASSSRASRSPFSISTPSRAQHVGGMQPLTGSSSPTPSPRLAASSDDNLTGLTCDSQRVARDPLPTSSASHRHSPTPSTREASPFKALPNHSPLRPSWTRASGEPSAASLPAPKQASPQPSLATLDDEIASSDSPKRQRWKQRSPGHWPSQPQAEQSAARSAPSLEEGAATARSPSSSTRVMPSGSPVHSPAISGGLRPTPSTTESAPLFGKRPKRAMGVALSHDEDDDADASQLIPATFPGPSLPSAQPNLPRQSMVVSPVPSHDSVELLPGVPTTAGSQSQPSPLTGSLTTFSVPAAPSQRFAPLPDKLVLSANPAPLLQEDAEAEASALQALAAAPWGQHEASAMANQACLHYWAKAHLARLEMYLQEFGHVQS</sequence>
<feature type="compositionally biased region" description="Polar residues" evidence="1">
    <location>
        <begin position="131"/>
        <end position="147"/>
    </location>
</feature>
<dbReference type="Proteomes" id="UP000001357">
    <property type="component" value="Unassembled WGS sequence"/>
</dbReference>
<reference evidence="2 3" key="1">
    <citation type="journal article" date="2008" name="Nature">
        <title>The genome of the choanoflagellate Monosiga brevicollis and the origin of metazoans.</title>
        <authorList>
            <consortium name="JGI Sequencing"/>
            <person name="King N."/>
            <person name="Westbrook M.J."/>
            <person name="Young S.L."/>
            <person name="Kuo A."/>
            <person name="Abedin M."/>
            <person name="Chapman J."/>
            <person name="Fairclough S."/>
            <person name="Hellsten U."/>
            <person name="Isogai Y."/>
            <person name="Letunic I."/>
            <person name="Marr M."/>
            <person name="Pincus D."/>
            <person name="Putnam N."/>
            <person name="Rokas A."/>
            <person name="Wright K.J."/>
            <person name="Zuzow R."/>
            <person name="Dirks W."/>
            <person name="Good M."/>
            <person name="Goodstein D."/>
            <person name="Lemons D."/>
            <person name="Li W."/>
            <person name="Lyons J.B."/>
            <person name="Morris A."/>
            <person name="Nichols S."/>
            <person name="Richter D.J."/>
            <person name="Salamov A."/>
            <person name="Bork P."/>
            <person name="Lim W.A."/>
            <person name="Manning G."/>
            <person name="Miller W.T."/>
            <person name="McGinnis W."/>
            <person name="Shapiro H."/>
            <person name="Tjian R."/>
            <person name="Grigoriev I.V."/>
            <person name="Rokhsar D."/>
        </authorList>
    </citation>
    <scope>NUCLEOTIDE SEQUENCE [LARGE SCALE GENOMIC DNA]</scope>
    <source>
        <strain evidence="3">MX1 / ATCC 50154</strain>
    </source>
</reference>
<name>A9UPN4_MONBE</name>
<feature type="compositionally biased region" description="Low complexity" evidence="1">
    <location>
        <begin position="235"/>
        <end position="246"/>
    </location>
</feature>
<gene>
    <name evidence="2" type="ORF">MONBRDRAFT_5019</name>
</gene>
<keyword evidence="3" id="KW-1185">Reference proteome</keyword>
<dbReference type="KEGG" id="mbr:MONBRDRAFT_5019"/>
<protein>
    <submittedName>
        <fullName evidence="2">Uncharacterized protein</fullName>
    </submittedName>
</protein>